<feature type="domain" description="Amidohydrolase-related" evidence="1">
    <location>
        <begin position="78"/>
        <end position="236"/>
    </location>
</feature>
<dbReference type="Gene3D" id="3.30.110.90">
    <property type="entry name" value="Amidohydrolase"/>
    <property type="match status" value="1"/>
</dbReference>
<dbReference type="InterPro" id="IPR006680">
    <property type="entry name" value="Amidohydro-rel"/>
</dbReference>
<dbReference type="SUPFAM" id="SSF51556">
    <property type="entry name" value="Metallo-dependent hydrolases"/>
    <property type="match status" value="1"/>
</dbReference>
<dbReference type="Pfam" id="PF01979">
    <property type="entry name" value="Amidohydro_1"/>
    <property type="match status" value="2"/>
</dbReference>
<dbReference type="PANTHER" id="PTHR43135:SF3">
    <property type="entry name" value="ALPHA-D-RIBOSE 1-METHYLPHOSPHONATE 5-TRIPHOSPHATE DIPHOSPHATASE"/>
    <property type="match status" value="1"/>
</dbReference>
<accession>A0ABW7N330</accession>
<dbReference type="EMBL" id="JBAWKB010000002">
    <property type="protein sequence ID" value="MFH6772017.1"/>
    <property type="molecule type" value="Genomic_DNA"/>
</dbReference>
<name>A0ABW7N330_9FLAO</name>
<dbReference type="PROSITE" id="PS51257">
    <property type="entry name" value="PROKAR_LIPOPROTEIN"/>
    <property type="match status" value="1"/>
</dbReference>
<evidence type="ECO:0000259" key="1">
    <source>
        <dbReference type="Pfam" id="PF01979"/>
    </source>
</evidence>
<feature type="domain" description="Amidohydrolase-related" evidence="1">
    <location>
        <begin position="348"/>
        <end position="444"/>
    </location>
</feature>
<dbReference type="InterPro" id="IPR011059">
    <property type="entry name" value="Metal-dep_hydrolase_composite"/>
</dbReference>
<organism evidence="2 3">
    <name type="scientific">Gaetbulibacter aestuarii</name>
    <dbReference type="NCBI Taxonomy" id="1502358"/>
    <lineage>
        <taxon>Bacteria</taxon>
        <taxon>Pseudomonadati</taxon>
        <taxon>Bacteroidota</taxon>
        <taxon>Flavobacteriia</taxon>
        <taxon>Flavobacteriales</taxon>
        <taxon>Flavobacteriaceae</taxon>
        <taxon>Gaetbulibacter</taxon>
    </lineage>
</organism>
<evidence type="ECO:0000313" key="3">
    <source>
        <dbReference type="Proteomes" id="UP001610100"/>
    </source>
</evidence>
<dbReference type="InterPro" id="IPR032466">
    <property type="entry name" value="Metal_Hydrolase"/>
</dbReference>
<dbReference type="PANTHER" id="PTHR43135">
    <property type="entry name" value="ALPHA-D-RIBOSE 1-METHYLPHOSPHONATE 5-TRIPHOSPHATE DIPHOSPHATASE"/>
    <property type="match status" value="1"/>
</dbReference>
<gene>
    <name evidence="2" type="ORF">V8G58_08735</name>
</gene>
<protein>
    <submittedName>
        <fullName evidence="2">Amidohydrolase family protein</fullName>
    </submittedName>
</protein>
<keyword evidence="3" id="KW-1185">Reference proteome</keyword>
<reference evidence="2 3" key="1">
    <citation type="submission" date="2024-02" db="EMBL/GenBank/DDBJ databases">
        <title>A Gaetbulibacter species isolated from tidal flats and genomic insights of their niches.</title>
        <authorList>
            <person name="Ye Y."/>
        </authorList>
    </citation>
    <scope>NUCLEOTIDE SEQUENCE [LARGE SCALE GENOMIC DNA]</scope>
    <source>
        <strain evidence="2 3">KYW382</strain>
    </source>
</reference>
<comment type="caution">
    <text evidence="2">The sequence shown here is derived from an EMBL/GenBank/DDBJ whole genome shotgun (WGS) entry which is preliminary data.</text>
</comment>
<dbReference type="Gene3D" id="2.30.40.10">
    <property type="entry name" value="Urease, subunit C, domain 1"/>
    <property type="match status" value="1"/>
</dbReference>
<dbReference type="SUPFAM" id="SSF51338">
    <property type="entry name" value="Composite domain of metallo-dependent hydrolases"/>
    <property type="match status" value="1"/>
</dbReference>
<proteinExistence type="predicted"/>
<dbReference type="RefSeq" id="WP_344741267.1">
    <property type="nucleotide sequence ID" value="NZ_BAABAY010000002.1"/>
</dbReference>
<dbReference type="Gene3D" id="1.20.58.520">
    <property type="entry name" value="Amidohydrolase"/>
    <property type="match status" value="1"/>
</dbReference>
<evidence type="ECO:0000313" key="2">
    <source>
        <dbReference type="EMBL" id="MFH6772017.1"/>
    </source>
</evidence>
<dbReference type="InterPro" id="IPR051781">
    <property type="entry name" value="Metallo-dep_Hydrolase"/>
</dbReference>
<dbReference type="Gene3D" id="3.40.50.10910">
    <property type="entry name" value="Amidohydrolase"/>
    <property type="match status" value="1"/>
</dbReference>
<dbReference type="Proteomes" id="UP001610100">
    <property type="component" value="Unassembled WGS sequence"/>
</dbReference>
<sequence length="465" mass="50987">MKNFYFLLGLIIMAISCQPSKTKTDILITNASVIDVENGTTIPDQLISISNDTIRSVASMAELGQYDAAKTIDAQNKFVMPGLWDNHVHFRGGDRLIGENRNLLKLFLAEGITTVRDCGGDLAPSVMAWKDSIQKGLLEGPNIFTAGPKLDGPRPAWAGSIALHNKNEVSKALDSLESIHVDFVKTYDGSLTPEVYYEIIREAEKRGLKVTGHMPLSADIRKAMDLGLDGVEHMYYFLPVTSPIGDSIRNLNIGYRAIGSLVETHDPNMVKPFMDEAASKGLFVTPTVYIGKVLENLATKDHSSDSLLAIIGSGIIKTYDGRIASAKRRSPEGQTSFEDMERMFNAMVLPAYNSGLPILAGSDCGAFNSYVYPGSSLHSELEMLVKDGLSPAQALKTSFVNGPKFFDQEAYYGSVSSGKVADLLILDENPLDDIRNTRNVNTVIQRSRVYDNKALHDLLERLKTN</sequence>